<evidence type="ECO:0000313" key="2">
    <source>
        <dbReference type="Proteomes" id="UP000789366"/>
    </source>
</evidence>
<reference evidence="1" key="1">
    <citation type="submission" date="2021-06" db="EMBL/GenBank/DDBJ databases">
        <authorList>
            <person name="Kallberg Y."/>
            <person name="Tangrot J."/>
            <person name="Rosling A."/>
        </authorList>
    </citation>
    <scope>NUCLEOTIDE SEQUENCE</scope>
    <source>
        <strain evidence="1">28 12/20/2015</strain>
    </source>
</reference>
<name>A0ACA9K9X0_9GLOM</name>
<dbReference type="EMBL" id="CAJVPW010000628">
    <property type="protein sequence ID" value="CAG8460550.1"/>
    <property type="molecule type" value="Genomic_DNA"/>
</dbReference>
<protein>
    <submittedName>
        <fullName evidence="1">10346_t:CDS:1</fullName>
    </submittedName>
</protein>
<keyword evidence="2" id="KW-1185">Reference proteome</keyword>
<organism evidence="1 2">
    <name type="scientific">Cetraspora pellucida</name>
    <dbReference type="NCBI Taxonomy" id="1433469"/>
    <lineage>
        <taxon>Eukaryota</taxon>
        <taxon>Fungi</taxon>
        <taxon>Fungi incertae sedis</taxon>
        <taxon>Mucoromycota</taxon>
        <taxon>Glomeromycotina</taxon>
        <taxon>Glomeromycetes</taxon>
        <taxon>Diversisporales</taxon>
        <taxon>Gigasporaceae</taxon>
        <taxon>Cetraspora</taxon>
    </lineage>
</organism>
<sequence length="338" mass="38237">MSSHATVIIVIVTKDDFNSLTQSFTKYQMSENDFKIIHWKYFYPFNQPYTEFSVGDVVMFAGKFVVENLEQHIAVSCACVIVSNDPDHEFQAEEIPLSIPHSMFLVLVTREPKEHGESTYFDAGCCLYNPCMNSKNVHMKLRIFYPTNTSRYSYLRANNSIKTGRTFVVSGFIRRMTSDFTIVELTDLDFVSNSVIKNVQTSFSSVASDNRSDIDLITEDIELTTSRAPKRPRILASRSSKQGASSSPIIDESAASFSSSAAPINTIPKTVQNQKDKKKLSDLALNCLEQPVMNDTHDDDVYAEDVSEGDDDLELLREQDLEVQQNKRNKKSSKRVKK</sequence>
<evidence type="ECO:0000313" key="1">
    <source>
        <dbReference type="EMBL" id="CAG8460550.1"/>
    </source>
</evidence>
<gene>
    <name evidence="1" type="ORF">SPELUC_LOCUS1240</name>
</gene>
<comment type="caution">
    <text evidence="1">The sequence shown here is derived from an EMBL/GenBank/DDBJ whole genome shotgun (WGS) entry which is preliminary data.</text>
</comment>
<dbReference type="Proteomes" id="UP000789366">
    <property type="component" value="Unassembled WGS sequence"/>
</dbReference>
<proteinExistence type="predicted"/>
<accession>A0ACA9K9X0</accession>